<evidence type="ECO:0000256" key="5">
    <source>
        <dbReference type="ARBA" id="ARBA00022692"/>
    </source>
</evidence>
<dbReference type="Gene3D" id="1.25.40.20">
    <property type="entry name" value="Ankyrin repeat-containing domain"/>
    <property type="match status" value="1"/>
</dbReference>
<dbReference type="GO" id="GO:0098703">
    <property type="term" value="P:calcium ion import across plasma membrane"/>
    <property type="evidence" value="ECO:0007669"/>
    <property type="project" value="TreeGrafter"/>
</dbReference>
<evidence type="ECO:0000256" key="13">
    <source>
        <dbReference type="SAM" id="Phobius"/>
    </source>
</evidence>
<evidence type="ECO:0000256" key="7">
    <source>
        <dbReference type="ARBA" id="ARBA00022837"/>
    </source>
</evidence>
<dbReference type="Pfam" id="PF13606">
    <property type="entry name" value="Ank_3"/>
    <property type="match status" value="1"/>
</dbReference>
<gene>
    <name evidence="15" type="ORF">EGYM00392_LOCUS18841</name>
</gene>
<dbReference type="GO" id="GO:0005216">
    <property type="term" value="F:monoatomic ion channel activity"/>
    <property type="evidence" value="ECO:0007669"/>
    <property type="project" value="InterPro"/>
</dbReference>
<keyword evidence="7" id="KW-0106">Calcium</keyword>
<dbReference type="PANTHER" id="PTHR10582">
    <property type="entry name" value="TRANSIENT RECEPTOR POTENTIAL ION CHANNEL PROTEIN"/>
    <property type="match status" value="1"/>
</dbReference>
<keyword evidence="6" id="KW-0677">Repeat</keyword>
<dbReference type="InterPro" id="IPR005821">
    <property type="entry name" value="Ion_trans_dom"/>
</dbReference>
<keyword evidence="8 13" id="KW-1133">Transmembrane helix</keyword>
<evidence type="ECO:0000313" key="15">
    <source>
        <dbReference type="EMBL" id="CAD9007748.1"/>
    </source>
</evidence>
<feature type="domain" description="Ion transport" evidence="14">
    <location>
        <begin position="452"/>
        <end position="689"/>
    </location>
</feature>
<keyword evidence="9" id="KW-0406">Ion transport</keyword>
<keyword evidence="5 13" id="KW-0812">Transmembrane</keyword>
<dbReference type="AlphaFoldDB" id="A0A7S1IC78"/>
<keyword evidence="2" id="KW-0813">Transport</keyword>
<feature type="transmembrane region" description="Helical" evidence="13">
    <location>
        <begin position="599"/>
        <end position="621"/>
    </location>
</feature>
<dbReference type="InterPro" id="IPR024862">
    <property type="entry name" value="TRPV"/>
</dbReference>
<dbReference type="InterPro" id="IPR002110">
    <property type="entry name" value="Ankyrin_rpt"/>
</dbReference>
<evidence type="ECO:0000256" key="11">
    <source>
        <dbReference type="ARBA" id="ARBA00023303"/>
    </source>
</evidence>
<evidence type="ECO:0000256" key="3">
    <source>
        <dbReference type="ARBA" id="ARBA00022475"/>
    </source>
</evidence>
<name>A0A7S1IC78_9EUGL</name>
<feature type="transmembrane region" description="Helical" evidence="13">
    <location>
        <begin position="657"/>
        <end position="679"/>
    </location>
</feature>
<keyword evidence="11" id="KW-0407">Ion channel</keyword>
<evidence type="ECO:0000256" key="1">
    <source>
        <dbReference type="ARBA" id="ARBA00004651"/>
    </source>
</evidence>
<feature type="transmembrane region" description="Helical" evidence="13">
    <location>
        <begin position="528"/>
        <end position="553"/>
    </location>
</feature>
<evidence type="ECO:0000256" key="8">
    <source>
        <dbReference type="ARBA" id="ARBA00022989"/>
    </source>
</evidence>
<proteinExistence type="predicted"/>
<dbReference type="Pfam" id="PF00520">
    <property type="entry name" value="Ion_trans"/>
    <property type="match status" value="1"/>
</dbReference>
<keyword evidence="3" id="KW-1003">Cell membrane</keyword>
<feature type="transmembrane region" description="Helical" evidence="13">
    <location>
        <begin position="559"/>
        <end position="578"/>
    </location>
</feature>
<dbReference type="InterPro" id="IPR036770">
    <property type="entry name" value="Ankyrin_rpt-contain_sf"/>
</dbReference>
<keyword evidence="10 13" id="KW-0472">Membrane</keyword>
<dbReference type="EMBL" id="HBGA01051206">
    <property type="protein sequence ID" value="CAD9007748.1"/>
    <property type="molecule type" value="Transcribed_RNA"/>
</dbReference>
<dbReference type="SUPFAM" id="SSF48403">
    <property type="entry name" value="Ankyrin repeat"/>
    <property type="match status" value="1"/>
</dbReference>
<feature type="compositionally biased region" description="Low complexity" evidence="12">
    <location>
        <begin position="840"/>
        <end position="853"/>
    </location>
</feature>
<dbReference type="SMART" id="SM00248">
    <property type="entry name" value="ANK"/>
    <property type="match status" value="5"/>
</dbReference>
<keyword evidence="4" id="KW-0109">Calcium transport</keyword>
<feature type="region of interest" description="Disordered" evidence="12">
    <location>
        <begin position="769"/>
        <end position="874"/>
    </location>
</feature>
<evidence type="ECO:0000256" key="2">
    <source>
        <dbReference type="ARBA" id="ARBA00022448"/>
    </source>
</evidence>
<accession>A0A7S1IC78</accession>
<feature type="region of interest" description="Disordered" evidence="12">
    <location>
        <begin position="18"/>
        <end position="47"/>
    </location>
</feature>
<evidence type="ECO:0000256" key="9">
    <source>
        <dbReference type="ARBA" id="ARBA00023065"/>
    </source>
</evidence>
<reference evidence="15" key="1">
    <citation type="submission" date="2021-01" db="EMBL/GenBank/DDBJ databases">
        <authorList>
            <person name="Corre E."/>
            <person name="Pelletier E."/>
            <person name="Niang G."/>
            <person name="Scheremetjew M."/>
            <person name="Finn R."/>
            <person name="Kale V."/>
            <person name="Holt S."/>
            <person name="Cochrane G."/>
            <person name="Meng A."/>
            <person name="Brown T."/>
            <person name="Cohen L."/>
        </authorList>
    </citation>
    <scope>NUCLEOTIDE SEQUENCE</scope>
    <source>
        <strain evidence="15">NIES-381</strain>
    </source>
</reference>
<evidence type="ECO:0000256" key="6">
    <source>
        <dbReference type="ARBA" id="ARBA00022737"/>
    </source>
</evidence>
<sequence length="874" mass="100012">MDVEEASGCATWAAVQRLSKQRRQNKRKQMEERMATNKEAQQHREHQTGIWKAIRDDDEEAVKRIVTSSENCPCRKEKGKEIFEIRDSMGATPIHVAFLYRKFDLAKMLVTKYRKFATLTYDSEAFKGENILHIAIMCRNVEICKYLLELHPQLLCNEATGSFFNPQSYNFLESGNYYGGYPLLFAIATNQWDIAEACLAVENVPVKKSAKERANRWTSPELISQCSSIRLCDTEFQNNALHLCVFHNLKEMYDNVLDYVKRQAGPENATKAVYEFAQQTNRDGLTPLALAAAMGKDEMFEHILNRSGRVEWPYGPVMSKLFPIYDIDQHLIVMTADLQEALDKLDQMRASGTIDDTEYKRQRDAAIWKSGGWTYRDKESTKYREREKKRNVLAIECLCAGRSLTMTRCLPPRRISNEVHEGRLKILMLPQIKELLDKKWRVFGKAKFYQKFARFLFFMTLATIGWVIPHHYRLAPEKAFTDHPKETVCIIVCEAITALHCLAILYGEFREIESEGSIKSWWHRSGAAWLDSQTTILFSVLYLASLLCVFTSIEIQSVVAAFAAFFGWFQVLFFLYGFRSTGPFIIMIKEMVSQDMRKFFMVYLTILWGFTLALYLCLSYQTDPGPKAFFQEFHSLLLMSLIGNIDLDKYFESSNPALAQILVLMYVIYVVILLLNLLIAMMSSTYNDIVCTADSEWYAERANIMLSLEKSETIETMQKYRLQYATPLWVNEGQKEDPEPGMQLYMGMIMNIPGWKEKCEQTCKEFAQKVEQAKQNPPGSPPPGESHSLKSRRPPGVSDSAARAAEDEQHPPAQQIMPRNPDPPKRSRSPPAKMADGPGPRSRSLLPVSSLDLGSSLDCWPPAEGLMPAALGRR</sequence>
<protein>
    <recommendedName>
        <fullName evidence="14">Ion transport domain-containing protein</fullName>
    </recommendedName>
</protein>
<dbReference type="PANTHER" id="PTHR10582:SF2">
    <property type="entry name" value="INACTIVE"/>
    <property type="match status" value="1"/>
</dbReference>
<evidence type="ECO:0000256" key="4">
    <source>
        <dbReference type="ARBA" id="ARBA00022568"/>
    </source>
</evidence>
<evidence type="ECO:0000259" key="14">
    <source>
        <dbReference type="Pfam" id="PF00520"/>
    </source>
</evidence>
<feature type="compositionally biased region" description="Basic and acidic residues" evidence="12">
    <location>
        <begin position="28"/>
        <end position="47"/>
    </location>
</feature>
<comment type="subcellular location">
    <subcellularLocation>
        <location evidence="1">Cell membrane</location>
        <topology evidence="1">Multi-pass membrane protein</topology>
    </subcellularLocation>
</comment>
<organism evidence="15">
    <name type="scientific">Eutreptiella gymnastica</name>
    <dbReference type="NCBI Taxonomy" id="73025"/>
    <lineage>
        <taxon>Eukaryota</taxon>
        <taxon>Discoba</taxon>
        <taxon>Euglenozoa</taxon>
        <taxon>Euglenida</taxon>
        <taxon>Spirocuta</taxon>
        <taxon>Euglenophyceae</taxon>
        <taxon>Eutreptiales</taxon>
        <taxon>Eutreptiaceae</taxon>
        <taxon>Eutreptiella</taxon>
    </lineage>
</organism>
<dbReference type="GO" id="GO:0005886">
    <property type="term" value="C:plasma membrane"/>
    <property type="evidence" value="ECO:0007669"/>
    <property type="project" value="UniProtKB-SubCell"/>
</dbReference>
<feature type="transmembrane region" description="Helical" evidence="13">
    <location>
        <begin position="448"/>
        <end position="468"/>
    </location>
</feature>
<evidence type="ECO:0000256" key="10">
    <source>
        <dbReference type="ARBA" id="ARBA00023136"/>
    </source>
</evidence>
<evidence type="ECO:0000256" key="12">
    <source>
        <dbReference type="SAM" id="MobiDB-lite"/>
    </source>
</evidence>